<dbReference type="PANTHER" id="PTHR35792:SF1">
    <property type="entry name" value="SLL0268 PROTEIN"/>
    <property type="match status" value="1"/>
</dbReference>
<sequence>MSNKKFWIGALIGSVIGSVSALLFAPKSGRELRKDIAEGAQQVSERTQEWARQVGEQTDELISSAKGKVASFKQGFSSWKQRNSEEAQIAAISSLSAEQTAEPTAEPTEEWNEEAEAEVNVQDGENKEEVQ</sequence>
<feature type="region of interest" description="Disordered" evidence="1">
    <location>
        <begin position="93"/>
        <end position="131"/>
    </location>
</feature>
<dbReference type="InterPro" id="IPR052928">
    <property type="entry name" value="Desiccation-related_membrane"/>
</dbReference>
<comment type="caution">
    <text evidence="3">The sequence shown here is derived from an EMBL/GenBank/DDBJ whole genome shotgun (WGS) entry which is preliminary data.</text>
</comment>
<reference evidence="4" key="1">
    <citation type="submission" date="2023-09" db="EMBL/GenBank/DDBJ databases">
        <title>Paenibacillus sp. chi10 Genome sequencing and assembly.</title>
        <authorList>
            <person name="Kim I."/>
        </authorList>
    </citation>
    <scope>NUCLEOTIDE SEQUENCE [LARGE SCALE GENOMIC DNA]</scope>
    <source>
        <strain evidence="4">chi10</strain>
    </source>
</reference>
<keyword evidence="2" id="KW-1133">Transmembrane helix</keyword>
<evidence type="ECO:0000256" key="1">
    <source>
        <dbReference type="SAM" id="MobiDB-lite"/>
    </source>
</evidence>
<organism evidence="3 4">
    <name type="scientific">Paenibacillus suaedae</name>
    <dbReference type="NCBI Taxonomy" id="3077233"/>
    <lineage>
        <taxon>Bacteria</taxon>
        <taxon>Bacillati</taxon>
        <taxon>Bacillota</taxon>
        <taxon>Bacilli</taxon>
        <taxon>Bacillales</taxon>
        <taxon>Paenibacillaceae</taxon>
        <taxon>Paenibacillus</taxon>
    </lineage>
</organism>
<evidence type="ECO:0000313" key="3">
    <source>
        <dbReference type="EMBL" id="MDT8975530.1"/>
    </source>
</evidence>
<dbReference type="Pfam" id="PF12732">
    <property type="entry name" value="YtxH"/>
    <property type="match status" value="1"/>
</dbReference>
<feature type="transmembrane region" description="Helical" evidence="2">
    <location>
        <begin position="6"/>
        <end position="25"/>
    </location>
</feature>
<feature type="compositionally biased region" description="Acidic residues" evidence="1">
    <location>
        <begin position="107"/>
        <end position="117"/>
    </location>
</feature>
<keyword evidence="2" id="KW-0472">Membrane</keyword>
<proteinExistence type="predicted"/>
<gene>
    <name evidence="3" type="ORF">RQP50_04645</name>
</gene>
<name>A0AAJ2JVB1_9BACL</name>
<dbReference type="InterPro" id="IPR024623">
    <property type="entry name" value="YtxH"/>
</dbReference>
<dbReference type="PANTHER" id="PTHR35792">
    <property type="entry name" value="GENERAL STRESS PROTEIN"/>
    <property type="match status" value="1"/>
</dbReference>
<protein>
    <submittedName>
        <fullName evidence="3">YtxH domain-containing protein</fullName>
    </submittedName>
</protein>
<dbReference type="Proteomes" id="UP001250538">
    <property type="component" value="Unassembled WGS sequence"/>
</dbReference>
<keyword evidence="2" id="KW-0812">Transmembrane</keyword>
<accession>A0AAJ2JVB1</accession>
<dbReference type="AlphaFoldDB" id="A0AAJ2JVB1"/>
<evidence type="ECO:0000313" key="4">
    <source>
        <dbReference type="Proteomes" id="UP001250538"/>
    </source>
</evidence>
<keyword evidence="4" id="KW-1185">Reference proteome</keyword>
<dbReference type="EMBL" id="JAVYAA010000001">
    <property type="protein sequence ID" value="MDT8975530.1"/>
    <property type="molecule type" value="Genomic_DNA"/>
</dbReference>
<feature type="compositionally biased region" description="Low complexity" evidence="1">
    <location>
        <begin position="97"/>
        <end position="106"/>
    </location>
</feature>
<evidence type="ECO:0000256" key="2">
    <source>
        <dbReference type="SAM" id="Phobius"/>
    </source>
</evidence>
<dbReference type="RefSeq" id="WP_315743602.1">
    <property type="nucleotide sequence ID" value="NZ_JAVYAA010000001.1"/>
</dbReference>